<evidence type="ECO:0000313" key="2">
    <source>
        <dbReference type="WBParaSite" id="ES5_v2.g18214.t1"/>
    </source>
</evidence>
<proteinExistence type="predicted"/>
<protein>
    <submittedName>
        <fullName evidence="2">Kinesin-like protein</fullName>
    </submittedName>
</protein>
<sequence>MIQENIKVYGRLRPFSTEKRTNQKASLQINPSNSTIIVENKNGVKTQYKLNGVFDAEKTQEAIYNIVGKPIVDGFIEGINGTIFAYGQTGSGKSYTMLGPDIDSESHVGIIPRAIKMIFSDLDSNAEANPNLFKYSIKCSFIEIYNENLIDLLESETKKLDIQTNGKLINIKNAAEMPVKSLDECLKYLKHGLKKRNIASTSMNDQSSRSHAIFMLTLESEELEGEKINKFSSRLNLVDLAGSERQSQTNNVGARLKETGKINNSLLTLARVIRKNAHYSIRDSKLTMILRDSIGGNSKTSVIVNIHQSPEFIGDTVLTLDFAASVKQVKNTVEVNRSVSCENIEVWKAENLRLRKENDELKAHVKNQTISDEEKKKWDELMSFCDEEEAKAQKGIKDCQNRQKELEAYLAIQLAESDSDSEYEY</sequence>
<dbReference type="WBParaSite" id="ES5_v2.g18214.t1">
    <property type="protein sequence ID" value="ES5_v2.g18214.t1"/>
    <property type="gene ID" value="ES5_v2.g18214"/>
</dbReference>
<evidence type="ECO:0000313" key="1">
    <source>
        <dbReference type="Proteomes" id="UP000887579"/>
    </source>
</evidence>
<accession>A0AC34FLJ3</accession>
<reference evidence="2" key="1">
    <citation type="submission" date="2022-11" db="UniProtKB">
        <authorList>
            <consortium name="WormBaseParasite"/>
        </authorList>
    </citation>
    <scope>IDENTIFICATION</scope>
</reference>
<dbReference type="Proteomes" id="UP000887579">
    <property type="component" value="Unplaced"/>
</dbReference>
<organism evidence="1 2">
    <name type="scientific">Panagrolaimus sp. ES5</name>
    <dbReference type="NCBI Taxonomy" id="591445"/>
    <lineage>
        <taxon>Eukaryota</taxon>
        <taxon>Metazoa</taxon>
        <taxon>Ecdysozoa</taxon>
        <taxon>Nematoda</taxon>
        <taxon>Chromadorea</taxon>
        <taxon>Rhabditida</taxon>
        <taxon>Tylenchina</taxon>
        <taxon>Panagrolaimomorpha</taxon>
        <taxon>Panagrolaimoidea</taxon>
        <taxon>Panagrolaimidae</taxon>
        <taxon>Panagrolaimus</taxon>
    </lineage>
</organism>
<name>A0AC34FLJ3_9BILA</name>